<keyword evidence="2" id="KW-0732">Signal</keyword>
<evidence type="ECO:0000259" key="3">
    <source>
        <dbReference type="PROSITE" id="PS51352"/>
    </source>
</evidence>
<keyword evidence="1" id="KW-0676">Redox-active center</keyword>
<dbReference type="InterPro" id="IPR013766">
    <property type="entry name" value="Thioredoxin_domain"/>
</dbReference>
<gene>
    <name evidence="4" type="primary">bcp_3</name>
    <name evidence="4" type="ORF">Pla8534_57040</name>
</gene>
<evidence type="ECO:0000256" key="1">
    <source>
        <dbReference type="ARBA" id="ARBA00023284"/>
    </source>
</evidence>
<feature type="chain" id="PRO_5022181455" evidence="2">
    <location>
        <begin position="19"/>
        <end position="180"/>
    </location>
</feature>
<feature type="domain" description="Thioredoxin" evidence="3">
    <location>
        <begin position="29"/>
        <end position="177"/>
    </location>
</feature>
<dbReference type="InterPro" id="IPR036249">
    <property type="entry name" value="Thioredoxin-like_sf"/>
</dbReference>
<dbReference type="Gene3D" id="3.40.30.10">
    <property type="entry name" value="Glutaredoxin"/>
    <property type="match status" value="1"/>
</dbReference>
<reference evidence="4 5" key="1">
    <citation type="submission" date="2019-02" db="EMBL/GenBank/DDBJ databases">
        <title>Deep-cultivation of Planctomycetes and their phenomic and genomic characterization uncovers novel biology.</title>
        <authorList>
            <person name="Wiegand S."/>
            <person name="Jogler M."/>
            <person name="Boedeker C."/>
            <person name="Pinto D."/>
            <person name="Vollmers J."/>
            <person name="Rivas-Marin E."/>
            <person name="Kohn T."/>
            <person name="Peeters S.H."/>
            <person name="Heuer A."/>
            <person name="Rast P."/>
            <person name="Oberbeckmann S."/>
            <person name="Bunk B."/>
            <person name="Jeske O."/>
            <person name="Meyerdierks A."/>
            <person name="Storesund J.E."/>
            <person name="Kallscheuer N."/>
            <person name="Luecker S."/>
            <person name="Lage O.M."/>
            <person name="Pohl T."/>
            <person name="Merkel B.J."/>
            <person name="Hornburger P."/>
            <person name="Mueller R.-W."/>
            <person name="Bruemmer F."/>
            <person name="Labrenz M."/>
            <person name="Spormann A.M."/>
            <person name="Op den Camp H."/>
            <person name="Overmann J."/>
            <person name="Amann R."/>
            <person name="Jetten M.S.M."/>
            <person name="Mascher T."/>
            <person name="Medema M.H."/>
            <person name="Devos D.P."/>
            <person name="Kaster A.-K."/>
            <person name="Ovreas L."/>
            <person name="Rohde M."/>
            <person name="Galperin M.Y."/>
            <person name="Jogler C."/>
        </authorList>
    </citation>
    <scope>NUCLEOTIDE SEQUENCE [LARGE SCALE GENOMIC DNA]</scope>
    <source>
        <strain evidence="4 5">Pla85_3_4</strain>
    </source>
</reference>
<sequence precursor="true">MKRIACWLLAGLMFGALAAPAGLSAAEPLKVGDMAPDFELQASDGNTYKLSDFNGKKVVVVAWFPRAFTGGCTKECISFRESGEKMKQFQVAYFTASTDAVKKNTEFAESLKLDYPILSDPNGVTASAYGIYNAGRNAAARTTFIIGKDGTILDIDSKVNTAQHASDVAAKLTELGVDKN</sequence>
<evidence type="ECO:0000313" key="5">
    <source>
        <dbReference type="Proteomes" id="UP000317648"/>
    </source>
</evidence>
<accession>A0A518E165</accession>
<keyword evidence="4" id="KW-0575">Peroxidase</keyword>
<dbReference type="EMBL" id="CP036433">
    <property type="protein sequence ID" value="QDU97847.1"/>
    <property type="molecule type" value="Genomic_DNA"/>
</dbReference>
<dbReference type="EC" id="1.11.1.15" evidence="4"/>
<dbReference type="KEGG" id="lcre:Pla8534_57040"/>
<feature type="signal peptide" evidence="2">
    <location>
        <begin position="1"/>
        <end position="18"/>
    </location>
</feature>
<dbReference type="CDD" id="cd03017">
    <property type="entry name" value="PRX_BCP"/>
    <property type="match status" value="1"/>
</dbReference>
<dbReference type="PANTHER" id="PTHR43110:SF1">
    <property type="entry name" value="THIOL PEROXIDASE"/>
    <property type="match status" value="1"/>
</dbReference>
<keyword evidence="5" id="KW-1185">Reference proteome</keyword>
<proteinExistence type="predicted"/>
<name>A0A518E165_9BACT</name>
<dbReference type="SUPFAM" id="SSF52833">
    <property type="entry name" value="Thioredoxin-like"/>
    <property type="match status" value="1"/>
</dbReference>
<dbReference type="PANTHER" id="PTHR43110">
    <property type="entry name" value="THIOL PEROXIDASE"/>
    <property type="match status" value="1"/>
</dbReference>
<dbReference type="Proteomes" id="UP000317648">
    <property type="component" value="Chromosome"/>
</dbReference>
<keyword evidence="4" id="KW-0560">Oxidoreductase</keyword>
<protein>
    <submittedName>
        <fullName evidence="4">Peroxiredoxin bcp</fullName>
        <ecNumber evidence="4">1.11.1.15</ecNumber>
    </submittedName>
</protein>
<evidence type="ECO:0000313" key="4">
    <source>
        <dbReference type="EMBL" id="QDU97847.1"/>
    </source>
</evidence>
<dbReference type="RefSeq" id="WP_231756422.1">
    <property type="nucleotide sequence ID" value="NZ_CP036433.1"/>
</dbReference>
<dbReference type="AlphaFoldDB" id="A0A518E165"/>
<dbReference type="GO" id="GO:0004601">
    <property type="term" value="F:peroxidase activity"/>
    <property type="evidence" value="ECO:0007669"/>
    <property type="project" value="UniProtKB-KW"/>
</dbReference>
<dbReference type="Pfam" id="PF00578">
    <property type="entry name" value="AhpC-TSA"/>
    <property type="match status" value="1"/>
</dbReference>
<dbReference type="InterPro" id="IPR000866">
    <property type="entry name" value="AhpC/TSA"/>
</dbReference>
<dbReference type="PROSITE" id="PS51352">
    <property type="entry name" value="THIOREDOXIN_2"/>
    <property type="match status" value="1"/>
</dbReference>
<evidence type="ECO:0000256" key="2">
    <source>
        <dbReference type="SAM" id="SignalP"/>
    </source>
</evidence>
<organism evidence="4 5">
    <name type="scientific">Lignipirellula cremea</name>
    <dbReference type="NCBI Taxonomy" id="2528010"/>
    <lineage>
        <taxon>Bacteria</taxon>
        <taxon>Pseudomonadati</taxon>
        <taxon>Planctomycetota</taxon>
        <taxon>Planctomycetia</taxon>
        <taxon>Pirellulales</taxon>
        <taxon>Pirellulaceae</taxon>
        <taxon>Lignipirellula</taxon>
    </lineage>
</organism>
<dbReference type="InterPro" id="IPR050455">
    <property type="entry name" value="Tpx_Peroxidase_subfamily"/>
</dbReference>